<protein>
    <recommendedName>
        <fullName evidence="6">Mutator family transposase</fullName>
    </recommendedName>
</protein>
<dbReference type="OrthoDB" id="9779930at2"/>
<evidence type="ECO:0000256" key="3">
    <source>
        <dbReference type="ARBA" id="ARBA00022578"/>
    </source>
</evidence>
<keyword evidence="8" id="KW-1185">Reference proteome</keyword>
<comment type="function">
    <text evidence="1 6">Required for the transposition of the insertion element.</text>
</comment>
<dbReference type="PANTHER" id="PTHR33217:SF9">
    <property type="entry name" value="MUTATOR FAMILY TRANSPOSASE"/>
    <property type="match status" value="1"/>
</dbReference>
<dbReference type="GO" id="GO:0003677">
    <property type="term" value="F:DNA binding"/>
    <property type="evidence" value="ECO:0007669"/>
    <property type="project" value="UniProtKB-UniRule"/>
</dbReference>
<dbReference type="Proteomes" id="UP000006552">
    <property type="component" value="Plasmid 2"/>
</dbReference>
<dbReference type="AlphaFoldDB" id="Q5NW61"/>
<comment type="similarity">
    <text evidence="2 6">Belongs to the transposase mutator family.</text>
</comment>
<accession>Q5NW61</accession>
<dbReference type="GO" id="GO:0004803">
    <property type="term" value="F:transposase activity"/>
    <property type="evidence" value="ECO:0007669"/>
    <property type="project" value="UniProtKB-UniRule"/>
</dbReference>
<dbReference type="Pfam" id="PF00872">
    <property type="entry name" value="Transposase_mut"/>
    <property type="match status" value="1"/>
</dbReference>
<keyword evidence="6" id="KW-0814">Transposable element</keyword>
<evidence type="ECO:0000256" key="1">
    <source>
        <dbReference type="ARBA" id="ARBA00002190"/>
    </source>
</evidence>
<sequence length="424" mass="47576">MKKDTSEQSVEQSEVGLSLEELIRRGARDLIERAIEVEVQQLLAEYENVRMLGGSRAVVRNGYLPAREVLTAVGNVEVRVPKVRDRSGAGVKFNSALVPPYVRRSARVSAALPWLYLKGISTGDMREALTVLLGDEAKGLSPNVVSRLKTEWASDYAGWMKRDLSGSRYVYWWADGVHTSLRGEDDARQCLLVVIGVRLDGTKELVTVGDGHRESKASWLELLRDLKARGLEVGPRLAVGDGALGFWGALDELYPETRRQRCWVHKSANVLNALNALPKSLQAKAKAQLHEIWMAPTRAAAVSAFERFVECYQAKYPKAADKLVRDRDALLAFYDFPAEHWIHLRTTNPIESTFATVRHRTTRTKNCVSRSSFLGLAFKLVQEAEKSWRRIRGVERIAELMGGVVFKDGEPVKDEEHEQQRLAA</sequence>
<reference evidence="7 8" key="1">
    <citation type="journal article" date="2005" name="Arch. Microbiol.">
        <title>The genome sequence of an anaerobic aromatic-degrading denitrifying bacterium, strain EbN1.</title>
        <authorList>
            <person name="Rabus R."/>
            <person name="Kube M."/>
            <person name="Heider J."/>
            <person name="Beck A."/>
            <person name="Heitmann K."/>
            <person name="Widdel F."/>
            <person name="Reinhardt R."/>
        </authorList>
    </citation>
    <scope>NUCLEOTIDE SEQUENCE [LARGE SCALE GENOMIC DNA]</scope>
    <source>
        <strain evidence="7 8">EbN1</strain>
        <plasmid evidence="8">Plasmid pAzo2</plasmid>
    </source>
</reference>
<evidence type="ECO:0000256" key="6">
    <source>
        <dbReference type="RuleBase" id="RU365089"/>
    </source>
</evidence>
<evidence type="ECO:0000313" key="8">
    <source>
        <dbReference type="Proteomes" id="UP000006552"/>
    </source>
</evidence>
<dbReference type="GO" id="GO:0006313">
    <property type="term" value="P:DNA transposition"/>
    <property type="evidence" value="ECO:0007669"/>
    <property type="project" value="UniProtKB-UniRule"/>
</dbReference>
<evidence type="ECO:0000256" key="2">
    <source>
        <dbReference type="ARBA" id="ARBA00010961"/>
    </source>
</evidence>
<dbReference type="EMBL" id="CR555308">
    <property type="protein sequence ID" value="CAI10703.1"/>
    <property type="molecule type" value="Genomic_DNA"/>
</dbReference>
<keyword evidence="4 6" id="KW-0238">DNA-binding</keyword>
<dbReference type="eggNOG" id="COG3328">
    <property type="taxonomic scope" value="Bacteria"/>
</dbReference>
<evidence type="ECO:0000313" key="7">
    <source>
        <dbReference type="EMBL" id="CAI10703.1"/>
    </source>
</evidence>
<dbReference type="HOGENOM" id="CLU_036805_8_1_4"/>
<gene>
    <name evidence="7" type="primary">tnp2P14</name>
    <name evidence="7" type="ORF">p2A367</name>
</gene>
<dbReference type="NCBIfam" id="NF033543">
    <property type="entry name" value="transpos_IS256"/>
    <property type="match status" value="1"/>
</dbReference>
<keyword evidence="5 6" id="KW-0233">DNA recombination</keyword>
<proteinExistence type="inferred from homology"/>
<dbReference type="InterPro" id="IPR001207">
    <property type="entry name" value="Transposase_mutator"/>
</dbReference>
<dbReference type="PANTHER" id="PTHR33217">
    <property type="entry name" value="TRANSPOSASE FOR INSERTION SEQUENCE ELEMENT IS1081"/>
    <property type="match status" value="1"/>
</dbReference>
<organism evidence="7 8">
    <name type="scientific">Aromatoleum aromaticum (strain DSM 19018 / LMG 30748 / EbN1)</name>
    <name type="common">Azoarcus sp. (strain EbN1)</name>
    <dbReference type="NCBI Taxonomy" id="76114"/>
    <lineage>
        <taxon>Bacteria</taxon>
        <taxon>Pseudomonadati</taxon>
        <taxon>Pseudomonadota</taxon>
        <taxon>Betaproteobacteria</taxon>
        <taxon>Rhodocyclales</taxon>
        <taxon>Rhodocyclaceae</taxon>
        <taxon>Aromatoleum</taxon>
    </lineage>
</organism>
<name>Q5NW61_AROAE</name>
<evidence type="ECO:0000256" key="4">
    <source>
        <dbReference type="ARBA" id="ARBA00023125"/>
    </source>
</evidence>
<dbReference type="KEGG" id="eba:p2A367"/>
<evidence type="ECO:0000256" key="5">
    <source>
        <dbReference type="ARBA" id="ARBA00023172"/>
    </source>
</evidence>
<keyword evidence="3 6" id="KW-0815">Transposition</keyword>
<keyword evidence="7" id="KW-0614">Plasmid</keyword>
<geneLocation type="plasmid" evidence="8">
    <name>pAzo2</name>
</geneLocation>
<dbReference type="RefSeq" id="WP_011254941.1">
    <property type="nucleotide sequence ID" value="NC_006824.1"/>
</dbReference>